<evidence type="ECO:0000313" key="1">
    <source>
        <dbReference type="EMBL" id="KAG8013552.1"/>
    </source>
</evidence>
<organism evidence="1 2">
    <name type="scientific">Nibea albiflora</name>
    <name type="common">Yellow drum</name>
    <name type="synonym">Corvina albiflora</name>
    <dbReference type="NCBI Taxonomy" id="240163"/>
    <lineage>
        <taxon>Eukaryota</taxon>
        <taxon>Metazoa</taxon>
        <taxon>Chordata</taxon>
        <taxon>Craniata</taxon>
        <taxon>Vertebrata</taxon>
        <taxon>Euteleostomi</taxon>
        <taxon>Actinopterygii</taxon>
        <taxon>Neopterygii</taxon>
        <taxon>Teleostei</taxon>
        <taxon>Neoteleostei</taxon>
        <taxon>Acanthomorphata</taxon>
        <taxon>Eupercaria</taxon>
        <taxon>Sciaenidae</taxon>
        <taxon>Nibea</taxon>
    </lineage>
</organism>
<accession>A0ACB7FGB2</accession>
<protein>
    <submittedName>
        <fullName evidence="1">Uncharacterized protein</fullName>
    </submittedName>
</protein>
<comment type="caution">
    <text evidence="1">The sequence shown here is derived from an EMBL/GenBank/DDBJ whole genome shotgun (WGS) entry which is preliminary data.</text>
</comment>
<keyword evidence="2" id="KW-1185">Reference proteome</keyword>
<dbReference type="Proteomes" id="UP000805704">
    <property type="component" value="Chromosome 11"/>
</dbReference>
<reference evidence="1" key="1">
    <citation type="submission" date="2020-04" db="EMBL/GenBank/DDBJ databases">
        <title>A chromosome-scale assembly and high-density genetic map of the yellow drum (Nibea albiflora) genome.</title>
        <authorList>
            <person name="Xu D."/>
            <person name="Zhang W."/>
            <person name="Chen R."/>
            <person name="Tan P."/>
            <person name="Wang L."/>
            <person name="Song H."/>
            <person name="Tian L."/>
            <person name="Zhu Q."/>
            <person name="Wang B."/>
        </authorList>
    </citation>
    <scope>NUCLEOTIDE SEQUENCE</scope>
    <source>
        <strain evidence="1">ZJHYS-2018</strain>
    </source>
</reference>
<evidence type="ECO:0000313" key="2">
    <source>
        <dbReference type="Proteomes" id="UP000805704"/>
    </source>
</evidence>
<name>A0ACB7FGB2_NIBAL</name>
<proteinExistence type="predicted"/>
<sequence length="271" mass="30120">MGHRYSPFTVITKGGSTRTVLQYLTLQLAAFHGRQIGSYCSPPDYLSHFIRGIIFSDIRSYFVGWHRLHFGPLGRFQGLEQGNVDREQHQNVHQYRIQARSRRSQPQKKPKSRKRRTEENKKSLQMREQTVTDGVADITGPLSLPTPTPLYPKNHGEPHLSASTVAMATGKPLSVLLCRQPAGVSRALTLQQSDSFSSLPRDDGDLRAKLCCGAMGRGQKTRSPTVPVSQLSEARRATTRATGALNGTPCFTGQWEENQSRPLQAVQVEGL</sequence>
<gene>
    <name evidence="1" type="ORF">GBF38_021987</name>
</gene>
<dbReference type="EMBL" id="CM024799">
    <property type="protein sequence ID" value="KAG8013552.1"/>
    <property type="molecule type" value="Genomic_DNA"/>
</dbReference>